<reference evidence="10 11" key="1">
    <citation type="submission" date="2018-06" db="EMBL/GenBank/DDBJ databases">
        <title>Genomic Encyclopedia of Type Strains, Phase IV (KMG-IV): sequencing the most valuable type-strain genomes for metagenomic binning, comparative biology and taxonomic classification.</title>
        <authorList>
            <person name="Goeker M."/>
        </authorList>
    </citation>
    <scope>NUCLEOTIDE SEQUENCE [LARGE SCALE GENOMIC DNA]</scope>
    <source>
        <strain evidence="10 11">DSM 26720</strain>
    </source>
</reference>
<evidence type="ECO:0000313" key="11">
    <source>
        <dbReference type="Proteomes" id="UP000249453"/>
    </source>
</evidence>
<evidence type="ECO:0000256" key="7">
    <source>
        <dbReference type="ARBA" id="ARBA00022679"/>
    </source>
</evidence>
<comment type="catalytic activity">
    <reaction evidence="8 9">
        <text>D-glucose 6-phosphate + UDP-alpha-D-glucose = alpha,alpha-trehalose 6-phosphate + UDP + H(+)</text>
        <dbReference type="Rhea" id="RHEA:18889"/>
        <dbReference type="ChEBI" id="CHEBI:15378"/>
        <dbReference type="ChEBI" id="CHEBI:58223"/>
        <dbReference type="ChEBI" id="CHEBI:58429"/>
        <dbReference type="ChEBI" id="CHEBI:58885"/>
        <dbReference type="ChEBI" id="CHEBI:61548"/>
        <dbReference type="EC" id="2.4.1.15"/>
    </reaction>
</comment>
<evidence type="ECO:0000256" key="2">
    <source>
        <dbReference type="ARBA" id="ARBA00008799"/>
    </source>
</evidence>
<dbReference type="Pfam" id="PF00982">
    <property type="entry name" value="Glyco_transf_20"/>
    <property type="match status" value="1"/>
</dbReference>
<dbReference type="EC" id="2.4.1.15" evidence="4 9"/>
<comment type="pathway">
    <text evidence="1 9">Glycan biosynthesis; trehalose biosynthesis.</text>
</comment>
<dbReference type="Proteomes" id="UP000249453">
    <property type="component" value="Unassembled WGS sequence"/>
</dbReference>
<evidence type="ECO:0000256" key="5">
    <source>
        <dbReference type="ARBA" id="ARBA00018539"/>
    </source>
</evidence>
<dbReference type="InterPro" id="IPR001830">
    <property type="entry name" value="Glyco_trans_20"/>
</dbReference>
<proteinExistence type="inferred from homology"/>
<dbReference type="PANTHER" id="PTHR10788:SF106">
    <property type="entry name" value="BCDNA.GH08860"/>
    <property type="match status" value="1"/>
</dbReference>
<dbReference type="EMBL" id="QLMK01000003">
    <property type="protein sequence ID" value="RAK30885.1"/>
    <property type="molecule type" value="Genomic_DNA"/>
</dbReference>
<keyword evidence="6 9" id="KW-0328">Glycosyltransferase</keyword>
<dbReference type="GO" id="GO:0003825">
    <property type="term" value="F:alpha,alpha-trehalose-phosphate synthase (UDP-forming) activity"/>
    <property type="evidence" value="ECO:0007669"/>
    <property type="project" value="UniProtKB-UniRule"/>
</dbReference>
<sequence length="471" mass="52491">MSRLIVVSNRVPDPDRPPSGGLAVAIHAALEERGGVWMGWSGKSSGEKEPGPLTTREEGRISYALTDLSDRDLSEYYEGLANSVLWPLCHYRIDLTDYARRDMAGYLRANRLFAERLEPLIGKDDLIWIHDYHLLPLAEELRQMGVSNRIGFFMHIPWPSPDVFLTLPVQNTLLHAMTALDLIGFQTEDDAENFALCLKRGGIAQAIAGEPGMFKTTTRQFKVGAYPIGIDVKGFSQTAEHAINHPTVRRFTSSLEGRELIVGVDRLDYTKGLPQRLVGYHRFLEVNPAWHGRVTYLQITPKSRSGVAEYDALQREVDEISGHINGTLGRLDWTPVRYVNRAFSQQVLAAVYRRAGVGLVTPLRDGMNLVAKEYVAAQDPEDPGVLILSRFAGAARELGTGALLVNPYDVETIADALGRAVSMPLEQRRERFETMSNTIKNNDIFDWCNGYLDDLAQIGAPLAGPKFDQEN</sequence>
<dbReference type="Gene3D" id="3.40.50.2000">
    <property type="entry name" value="Glycogen Phosphorylase B"/>
    <property type="match status" value="2"/>
</dbReference>
<gene>
    <name evidence="10" type="ORF">C7374_10318</name>
</gene>
<dbReference type="NCBIfam" id="TIGR02400">
    <property type="entry name" value="trehalose_OtsA"/>
    <property type="match status" value="1"/>
</dbReference>
<evidence type="ECO:0000313" key="10">
    <source>
        <dbReference type="EMBL" id="RAK30885.1"/>
    </source>
</evidence>
<dbReference type="UniPathway" id="UPA00299"/>
<comment type="caution">
    <text evidence="10">The sequence shown here is derived from an EMBL/GenBank/DDBJ whole genome shotgun (WGS) entry which is preliminary data.</text>
</comment>
<organism evidence="10 11">
    <name type="scientific">Falsochrobactrum ovis</name>
    <dbReference type="NCBI Taxonomy" id="1293442"/>
    <lineage>
        <taxon>Bacteria</taxon>
        <taxon>Pseudomonadati</taxon>
        <taxon>Pseudomonadota</taxon>
        <taxon>Alphaproteobacteria</taxon>
        <taxon>Hyphomicrobiales</taxon>
        <taxon>Brucellaceae</taxon>
        <taxon>Falsochrobactrum</taxon>
    </lineage>
</organism>
<evidence type="ECO:0000256" key="9">
    <source>
        <dbReference type="RuleBase" id="RU362045"/>
    </source>
</evidence>
<keyword evidence="11" id="KW-1185">Reference proteome</keyword>
<evidence type="ECO:0000256" key="6">
    <source>
        <dbReference type="ARBA" id="ARBA00022676"/>
    </source>
</evidence>
<dbReference type="PANTHER" id="PTHR10788">
    <property type="entry name" value="TREHALOSE-6-PHOSPHATE SYNTHASE"/>
    <property type="match status" value="1"/>
</dbReference>
<evidence type="ECO:0000256" key="4">
    <source>
        <dbReference type="ARBA" id="ARBA00012538"/>
    </source>
</evidence>
<dbReference type="SUPFAM" id="SSF53756">
    <property type="entry name" value="UDP-Glycosyltransferase/glycogen phosphorylase"/>
    <property type="match status" value="1"/>
</dbReference>
<protein>
    <recommendedName>
        <fullName evidence="5 9">Trehalose-6-phosphate synthase</fullName>
        <ecNumber evidence="4 9">2.4.1.15</ecNumber>
    </recommendedName>
    <alternativeName>
        <fullName evidence="9">Osmoregulatory trehalose synthesis protein A</fullName>
    </alternativeName>
    <alternativeName>
        <fullName evidence="9">UDP-glucose-glucosephosphate glucosyltransferase</fullName>
    </alternativeName>
</protein>
<accession>A0A364JWM4</accession>
<dbReference type="InterPro" id="IPR012766">
    <property type="entry name" value="Trehalose_OtsA"/>
</dbReference>
<dbReference type="GO" id="GO:0005992">
    <property type="term" value="P:trehalose biosynthetic process"/>
    <property type="evidence" value="ECO:0007669"/>
    <property type="project" value="UniProtKB-UniRule"/>
</dbReference>
<evidence type="ECO:0000256" key="1">
    <source>
        <dbReference type="ARBA" id="ARBA00005199"/>
    </source>
</evidence>
<comment type="similarity">
    <text evidence="2 9">Belongs to the glycosyltransferase 20 family.</text>
</comment>
<comment type="subunit">
    <text evidence="3 9">Homotetramer.</text>
</comment>
<evidence type="ECO:0000256" key="8">
    <source>
        <dbReference type="ARBA" id="ARBA00048039"/>
    </source>
</evidence>
<comment type="function">
    <text evidence="9">Probably involved in the osmoprotection via the biosynthesis of trehalose. Catalyzes the transfer of glucose from UDP-alpha-D-glucose (UDP-Glc) to D-glucose 6-phosphate (Glc-6-P) to form trehalose-6-phosphate. Acts with retention of the anomeric configuration of the UDP-sugar donor.</text>
</comment>
<evidence type="ECO:0000256" key="3">
    <source>
        <dbReference type="ARBA" id="ARBA00011881"/>
    </source>
</evidence>
<dbReference type="CDD" id="cd03788">
    <property type="entry name" value="GT20_TPS"/>
    <property type="match status" value="1"/>
</dbReference>
<dbReference type="AlphaFoldDB" id="A0A364JWM4"/>
<keyword evidence="7 9" id="KW-0808">Transferase</keyword>
<dbReference type="RefSeq" id="WP_111574672.1">
    <property type="nucleotide sequence ID" value="NZ_JBHEEY010000002.1"/>
</dbReference>
<dbReference type="OrthoDB" id="9815690at2"/>
<name>A0A364JWM4_9HYPH</name>